<protein>
    <submittedName>
        <fullName evidence="1">ORF2 protein</fullName>
    </submittedName>
</protein>
<organism evidence="1">
    <name type="scientific">Psittacine aviadenovirus B</name>
    <dbReference type="NCBI Taxonomy" id="2169709"/>
    <lineage>
        <taxon>Viruses</taxon>
        <taxon>Varidnaviria</taxon>
        <taxon>Bamfordvirae</taxon>
        <taxon>Preplasmiviricota</taxon>
        <taxon>Polisuviricotina</taxon>
        <taxon>Pharingeaviricetes</taxon>
        <taxon>Rowavirales</taxon>
        <taxon>Adenoviridae</taxon>
        <taxon>Aviadenovirus</taxon>
        <taxon>Aviadenovirus rubri</taxon>
    </lineage>
</organism>
<sequence>MTLRVKGRTAETKCRLRLSGNPVPLYINKLVPCIFLLVSLFLRTENVCSRRAANF</sequence>
<accession>A0AB38ZPA2</accession>
<dbReference type="EMBL" id="OR096706">
    <property type="protein sequence ID" value="XBY87743.1"/>
    <property type="molecule type" value="Genomic_DNA"/>
</dbReference>
<proteinExistence type="predicted"/>
<reference evidence="1" key="1">
    <citation type="submission" date="2023-06" db="EMBL/GenBank/DDBJ databases">
        <title>Identification of a novel pathogenic adenovirus species in African Grey Parrot unveils distinct lineage within aviadenoviruses.</title>
        <authorList>
            <person name="Das T."/>
            <person name="Raidal S."/>
            <person name="Das S."/>
        </authorList>
    </citation>
    <scope>NUCLEOTIDE SEQUENCE</scope>
    <source>
        <strain evidence="1">CS23-0540</strain>
    </source>
</reference>
<name>A0AB38ZPA2_9ADEN</name>
<evidence type="ECO:0000313" key="1">
    <source>
        <dbReference type="EMBL" id="XBY87743.1"/>
    </source>
</evidence>